<feature type="compositionally biased region" description="Polar residues" evidence="1">
    <location>
        <begin position="1"/>
        <end position="12"/>
    </location>
</feature>
<dbReference type="EMBL" id="LJYW01000001">
    <property type="protein sequence ID" value="KPL55410.1"/>
    <property type="molecule type" value="Genomic_DNA"/>
</dbReference>
<proteinExistence type="predicted"/>
<evidence type="ECO:0000313" key="3">
    <source>
        <dbReference type="Proteomes" id="UP000048984"/>
    </source>
</evidence>
<sequence>MRRPDSNQSQTPGSGGPTARSRAARAGLAAVWLAGASVAASHAAAADLLAPAPVAVAPTIPDASLLSPAPIATEKLWGLAVFFGSSGGQHDMHQLLIKPWLLHPEDYVWTGAAVNRRIGRFWTDFSVELEGGVGHRFGPRYSGNEAWVATFVRYDGFFWNDRLYTTLAASTGLNYLDSFPREELASRRRSHILHYFAPELTFALPDHKEHEFVFRFHHRSGVFGTFNGVWGGSNVVSVGYRHRF</sequence>
<dbReference type="RefSeq" id="WP_054361576.1">
    <property type="nucleotide sequence ID" value="NZ_LJYW01000001.1"/>
</dbReference>
<keyword evidence="3" id="KW-1185">Reference proteome</keyword>
<evidence type="ECO:0000313" key="2">
    <source>
        <dbReference type="EMBL" id="KPL55410.1"/>
    </source>
</evidence>
<gene>
    <name evidence="2" type="ORF">ABB55_26865</name>
</gene>
<protein>
    <recommendedName>
        <fullName evidence="4">Outer membrane protein beta-barrel domain-containing protein</fullName>
    </recommendedName>
</protein>
<accession>A0A0P6WA04</accession>
<feature type="region of interest" description="Disordered" evidence="1">
    <location>
        <begin position="1"/>
        <end position="20"/>
    </location>
</feature>
<reference evidence="2 3" key="2">
    <citation type="submission" date="2015-10" db="EMBL/GenBank/DDBJ databases">
        <title>Draft Genome Sequence of Prosthecomicrobium hirschii ATCC 27832.</title>
        <authorList>
            <person name="Daniel J."/>
            <person name="Givan S.A."/>
            <person name="Brun Y.V."/>
            <person name="Brown P.J."/>
        </authorList>
    </citation>
    <scope>NUCLEOTIDE SEQUENCE [LARGE SCALE GENOMIC DNA]</scope>
    <source>
        <strain evidence="2 3">16</strain>
    </source>
</reference>
<evidence type="ECO:0008006" key="4">
    <source>
        <dbReference type="Google" id="ProtNLM"/>
    </source>
</evidence>
<dbReference type="AlphaFoldDB" id="A0A0P6WA04"/>
<reference evidence="2 3" key="1">
    <citation type="submission" date="2015-09" db="EMBL/GenBank/DDBJ databases">
        <authorList>
            <person name="Jackson K.R."/>
            <person name="Lunt B.L."/>
            <person name="Fisher J.N.B."/>
            <person name="Gardner A.V."/>
            <person name="Bailey M.E."/>
            <person name="Deus L.M."/>
            <person name="Earl A.S."/>
            <person name="Gibby P.D."/>
            <person name="Hartmann K.A."/>
            <person name="Liu J.E."/>
            <person name="Manci A.M."/>
            <person name="Nielsen D.A."/>
            <person name="Solomon M.B."/>
            <person name="Breakwell D.P."/>
            <person name="Burnett S.H."/>
            <person name="Grose J.H."/>
        </authorList>
    </citation>
    <scope>NUCLEOTIDE SEQUENCE [LARGE SCALE GENOMIC DNA]</scope>
    <source>
        <strain evidence="2 3">16</strain>
    </source>
</reference>
<comment type="caution">
    <text evidence="2">The sequence shown here is derived from an EMBL/GenBank/DDBJ whole genome shotgun (WGS) entry which is preliminary data.</text>
</comment>
<organism evidence="2 3">
    <name type="scientific">Prosthecodimorpha hirschii</name>
    <dbReference type="NCBI Taxonomy" id="665126"/>
    <lineage>
        <taxon>Bacteria</taxon>
        <taxon>Pseudomonadati</taxon>
        <taxon>Pseudomonadota</taxon>
        <taxon>Alphaproteobacteria</taxon>
        <taxon>Hyphomicrobiales</taxon>
        <taxon>Ancalomicrobiaceae</taxon>
        <taxon>Prosthecodimorpha</taxon>
    </lineage>
</organism>
<name>A0A0P6WA04_9HYPH</name>
<evidence type="ECO:0000256" key="1">
    <source>
        <dbReference type="SAM" id="MobiDB-lite"/>
    </source>
</evidence>
<dbReference type="Proteomes" id="UP000048984">
    <property type="component" value="Unassembled WGS sequence"/>
</dbReference>